<protein>
    <recommendedName>
        <fullName evidence="5">Calcineurin-like phosphoesterase domain-containing protein</fullName>
    </recommendedName>
</protein>
<evidence type="ECO:0000256" key="4">
    <source>
        <dbReference type="ARBA" id="ARBA00025742"/>
    </source>
</evidence>
<evidence type="ECO:0000256" key="2">
    <source>
        <dbReference type="ARBA" id="ARBA00022801"/>
    </source>
</evidence>
<dbReference type="Proteomes" id="UP000697802">
    <property type="component" value="Unassembled WGS sequence"/>
</dbReference>
<dbReference type="PANTHER" id="PTHR42988">
    <property type="entry name" value="PHOSPHOHYDROLASE"/>
    <property type="match status" value="1"/>
</dbReference>
<comment type="similarity">
    <text evidence="4">Belongs to the cyclic nucleotide phosphodiesterase class-III family.</text>
</comment>
<name>A0ABX0GHG7_9GAMM</name>
<reference evidence="6 7" key="1">
    <citation type="submission" date="2018-02" db="EMBL/GenBank/DDBJ databases">
        <authorList>
            <person name="Machado R.A."/>
        </authorList>
    </citation>
    <scope>NUCLEOTIDE SEQUENCE [LARGE SCALE GENOMIC DNA]</scope>
    <source>
        <strain evidence="6 7">T327</strain>
    </source>
</reference>
<dbReference type="Gene3D" id="3.60.21.10">
    <property type="match status" value="1"/>
</dbReference>
<feature type="domain" description="Calcineurin-like phosphoesterase" evidence="5">
    <location>
        <begin position="1"/>
        <end position="191"/>
    </location>
</feature>
<dbReference type="RefSeq" id="WP_133814489.1">
    <property type="nucleotide sequence ID" value="NZ_CAWPIF010000019.1"/>
</dbReference>
<keyword evidence="2" id="KW-0378">Hydrolase</keyword>
<dbReference type="InterPro" id="IPR029052">
    <property type="entry name" value="Metallo-depent_PP-like"/>
</dbReference>
<organism evidence="6 7">
    <name type="scientific">Photorhabdus tasmaniensis</name>
    <dbReference type="NCBI Taxonomy" id="1004159"/>
    <lineage>
        <taxon>Bacteria</taxon>
        <taxon>Pseudomonadati</taxon>
        <taxon>Pseudomonadota</taxon>
        <taxon>Gammaproteobacteria</taxon>
        <taxon>Enterobacterales</taxon>
        <taxon>Morganellaceae</taxon>
        <taxon>Photorhabdus</taxon>
    </lineage>
</organism>
<evidence type="ECO:0000313" key="7">
    <source>
        <dbReference type="Proteomes" id="UP000697802"/>
    </source>
</evidence>
<keyword evidence="7" id="KW-1185">Reference proteome</keyword>
<dbReference type="InterPro" id="IPR004843">
    <property type="entry name" value="Calcineurin-like_PHP"/>
</dbReference>
<dbReference type="Pfam" id="PF00149">
    <property type="entry name" value="Metallophos"/>
    <property type="match status" value="1"/>
</dbReference>
<dbReference type="SUPFAM" id="SSF56300">
    <property type="entry name" value="Metallo-dependent phosphatases"/>
    <property type="match status" value="1"/>
</dbReference>
<dbReference type="InterPro" id="IPR050884">
    <property type="entry name" value="CNP_phosphodiesterase-III"/>
</dbReference>
<keyword evidence="3" id="KW-0408">Iron</keyword>
<evidence type="ECO:0000259" key="5">
    <source>
        <dbReference type="Pfam" id="PF00149"/>
    </source>
</evidence>
<dbReference type="PANTHER" id="PTHR42988:SF2">
    <property type="entry name" value="CYCLIC NUCLEOTIDE PHOSPHODIESTERASE CBUA0032-RELATED"/>
    <property type="match status" value="1"/>
</dbReference>
<proteinExistence type="inferred from homology"/>
<evidence type="ECO:0000256" key="3">
    <source>
        <dbReference type="ARBA" id="ARBA00023004"/>
    </source>
</evidence>
<sequence length="243" mass="27784">MRILQLTDIHIFSNYCDLKENNDNHYIETIKFILKHKRILNIDALVITGDISHDGGEQSYKIFFQELACLNLPYAILPGNHDNPAVLLHNSIGQKNIKNIEDLSNDEWSFISLNSVVEGKDYGKVDEDEIEKLEEKMRRSGHRNIALFLHHHLLPVGTPLVDICNLQNTKELLTLCQKYPVKFVGSGHAHTLFQRKIGDLLLSVSPAVCYQWENGTNYVNTVNTSGFNIISFNEPVFVETYFI</sequence>
<evidence type="ECO:0000256" key="1">
    <source>
        <dbReference type="ARBA" id="ARBA00022723"/>
    </source>
</evidence>
<comment type="caution">
    <text evidence="6">The sequence shown here is derived from an EMBL/GenBank/DDBJ whole genome shotgun (WGS) entry which is preliminary data.</text>
</comment>
<accession>A0ABX0GHG7</accession>
<keyword evidence="1" id="KW-0479">Metal-binding</keyword>
<evidence type="ECO:0000313" key="6">
    <source>
        <dbReference type="EMBL" id="NHB88244.1"/>
    </source>
</evidence>
<dbReference type="EMBL" id="PUJU01000019">
    <property type="protein sequence ID" value="NHB88244.1"/>
    <property type="molecule type" value="Genomic_DNA"/>
</dbReference>
<gene>
    <name evidence="6" type="ORF">C5471_11195</name>
</gene>